<protein>
    <submittedName>
        <fullName evidence="1">Uncharacterized protein</fullName>
    </submittedName>
</protein>
<proteinExistence type="predicted"/>
<organism evidence="1 2">
    <name type="scientific">Aphanomyces invadans</name>
    <dbReference type="NCBI Taxonomy" id="157072"/>
    <lineage>
        <taxon>Eukaryota</taxon>
        <taxon>Sar</taxon>
        <taxon>Stramenopiles</taxon>
        <taxon>Oomycota</taxon>
        <taxon>Saprolegniomycetes</taxon>
        <taxon>Saprolegniales</taxon>
        <taxon>Verrucalvaceae</taxon>
        <taxon>Aphanomyces</taxon>
    </lineage>
</organism>
<dbReference type="AlphaFoldDB" id="A0A418ARC2"/>
<evidence type="ECO:0000313" key="2">
    <source>
        <dbReference type="Proteomes" id="UP000285060"/>
    </source>
</evidence>
<accession>A0A418ARC2</accession>
<comment type="caution">
    <text evidence="1">The sequence shown here is derived from an EMBL/GenBank/DDBJ whole genome shotgun (WGS) entry which is preliminary data.</text>
</comment>
<dbReference type="VEuPathDB" id="FungiDB:H310_04673"/>
<evidence type="ECO:0000313" key="1">
    <source>
        <dbReference type="EMBL" id="RHY27817.1"/>
    </source>
</evidence>
<sequence>MELDNLSIVHEKLLHLNMMDKTTDHGIASHVVVSGTKGEAPSNLNANSYHESYLGYVLPYLSTPELFRVTVLNKEIEAFCEREWKARVAARFGALRYQASSYRRIYAMRCHFQRRVSSNVSARVYLMNTNGDTSFFPIDSSKPIMCSRERAAVYNRCERMFDLSLRINRSIQEISTLIGMVFPAPVLLDTNVLLRATHALGRRFCGEPLMMQIWVSIDNVVYRPLSIPLLLTPSPPSPSVQAVHATTVGDTGTTPALPVAPCYTTARFHELAGMTIDIDDNSMRYTLQPDSVTLNTLVSNAYLLYLFNPTSFHPLDWSYEARLTVGTSPRPDAAESNGQFAGTQTHLLPTEREGVFLNNATSALRVFLSYGKLAQADESLNEGVPPTAAASSRQALNVPCDTGDSTFTFSIAATNRLTQTKKLVVSQAMRITLPPPTNRSNGKLERHAHLANDSVLCFSFDQQNNLQYVEFAIGFEPLLHALGVVSLVVNGASRDRLPE</sequence>
<gene>
    <name evidence="1" type="ORF">DYB32_006512</name>
</gene>
<dbReference type="EMBL" id="QUSY01000700">
    <property type="protein sequence ID" value="RHY27817.1"/>
    <property type="molecule type" value="Genomic_DNA"/>
</dbReference>
<dbReference type="Proteomes" id="UP000285060">
    <property type="component" value="Unassembled WGS sequence"/>
</dbReference>
<name>A0A418ARC2_9STRA</name>
<keyword evidence="2" id="KW-1185">Reference proteome</keyword>
<reference evidence="1 2" key="1">
    <citation type="submission" date="2018-08" db="EMBL/GenBank/DDBJ databases">
        <title>Aphanomyces genome sequencing and annotation.</title>
        <authorList>
            <person name="Minardi D."/>
            <person name="Oidtmann B."/>
            <person name="Van Der Giezen M."/>
            <person name="Studholme D.J."/>
        </authorList>
    </citation>
    <scope>NUCLEOTIDE SEQUENCE [LARGE SCALE GENOMIC DNA]</scope>
    <source>
        <strain evidence="1 2">NJM0002</strain>
    </source>
</reference>